<proteinExistence type="predicted"/>
<dbReference type="InterPro" id="IPR018631">
    <property type="entry name" value="AAA-ATPase-like_dom"/>
</dbReference>
<evidence type="ECO:0000313" key="2">
    <source>
        <dbReference type="EMBL" id="MTW21797.1"/>
    </source>
</evidence>
<evidence type="ECO:0000313" key="3">
    <source>
        <dbReference type="Proteomes" id="UP000434044"/>
    </source>
</evidence>
<dbReference type="InterPro" id="IPR012547">
    <property type="entry name" value="PDDEXK_9"/>
</dbReference>
<name>A0A6N8EH30_9GAMM</name>
<comment type="caution">
    <text evidence="2">The sequence shown here is derived from an EMBL/GenBank/DDBJ whole genome shotgun (WGS) entry which is preliminary data.</text>
</comment>
<sequence>MGRSTANMSATDRPWRIPYGVADFIKLREGHEYYVDKTRYLPLLEQAGRFLFLIRPRRFGKSLLQSVMECYYDAGWAERFEELFAGTWIAEHPTPEKGQYLTLRFDFSAVRSDPKLVEESFEHYTRIILIEFLQTHANRLPPKTQERVLAERTLAHRLERLLAELKGSGLQLYLFIDEYDNFANNVLVNAGREAYRELTHSSGFFRDFFAVLKEAVGRTGSGLARLFITGVSPITLDDVTSGFNIGRNISLDPRFNALLGFTHAEMERLFDAFGQDFSAHRAVIDEWYDHYHFHAERLEPVVNSDMALYYLHSLVDIDKPPRELIDHNVRIDYGKLRHLLAVDQHLADRERAQGQMPGELPLPEARLNGNFSRLRAIIESGEVVAQIQSSFPAEGLLEPENFVSLIYYLGLLSFAGEREGAPLLRIPNRTVRQLMYGYLRAAYDEAGVFRSSTYRVAEMLRHMAYRGDWRPFFDYLAEQIAAQASVRDFLQGEKMIQGFLLAWLNLSPYFRVFSEAEQAGGFVDLYLAPFYFQYPDMCHAYLIELKYVSRSEDSPAKRKQLLDDARAQLRRYAGDERVRAQLGEAALHPIVLLYSGWELVHREAVAMTG</sequence>
<dbReference type="Pfam" id="PF08011">
    <property type="entry name" value="PDDEXK_9"/>
    <property type="match status" value="1"/>
</dbReference>
<dbReference type="EMBL" id="WNKT01000025">
    <property type="protein sequence ID" value="MTW21797.1"/>
    <property type="molecule type" value="Genomic_DNA"/>
</dbReference>
<dbReference type="Pfam" id="PF09820">
    <property type="entry name" value="AAA-ATPase_like"/>
    <property type="match status" value="1"/>
</dbReference>
<reference evidence="2 3" key="1">
    <citation type="submission" date="2019-11" db="EMBL/GenBank/DDBJ databases">
        <title>Whole-genome sequence of the anaerobic purple sulfur bacterium Allochromatium palmeri DSM 15591.</title>
        <authorList>
            <person name="Kyndt J.A."/>
            <person name="Meyer T.E."/>
        </authorList>
    </citation>
    <scope>NUCLEOTIDE SEQUENCE [LARGE SCALE GENOMIC DNA]</scope>
    <source>
        <strain evidence="2 3">DSM 15591</strain>
    </source>
</reference>
<dbReference type="PANTHER" id="PTHR34825:SF2">
    <property type="entry name" value="AAA-ATPASE-LIKE DOMAIN-CONTAINING PROTEIN"/>
    <property type="match status" value="1"/>
</dbReference>
<protein>
    <submittedName>
        <fullName evidence="2">AAA family ATPase</fullName>
    </submittedName>
</protein>
<dbReference type="Proteomes" id="UP000434044">
    <property type="component" value="Unassembled WGS sequence"/>
</dbReference>
<evidence type="ECO:0000259" key="1">
    <source>
        <dbReference type="Pfam" id="PF09820"/>
    </source>
</evidence>
<dbReference type="PANTHER" id="PTHR34825">
    <property type="entry name" value="CONSERVED PROTEIN, WITH A WEAK D-GALACTARATE DEHYDRATASE/ALTRONATE HYDROLASE DOMAIN"/>
    <property type="match status" value="1"/>
</dbReference>
<organism evidence="2 3">
    <name type="scientific">Allochromatium palmeri</name>
    <dbReference type="NCBI Taxonomy" id="231048"/>
    <lineage>
        <taxon>Bacteria</taxon>
        <taxon>Pseudomonadati</taxon>
        <taxon>Pseudomonadota</taxon>
        <taxon>Gammaproteobacteria</taxon>
        <taxon>Chromatiales</taxon>
        <taxon>Chromatiaceae</taxon>
        <taxon>Allochromatium</taxon>
    </lineage>
</organism>
<accession>A0A6N8EH30</accession>
<keyword evidence="3" id="KW-1185">Reference proteome</keyword>
<feature type="domain" description="AAA-ATPase-like" evidence="1">
    <location>
        <begin position="18"/>
        <end position="240"/>
    </location>
</feature>
<dbReference type="AlphaFoldDB" id="A0A6N8EH30"/>
<gene>
    <name evidence="2" type="ORF">GJ668_11930</name>
</gene>
<dbReference type="OrthoDB" id="5619227at2"/>